<reference evidence="4" key="1">
    <citation type="journal article" date="2016" name="Stand. Genomic Sci.">
        <title>Complete genome sequence of Methanospirillum hungatei type strain JF1.</title>
        <authorList>
            <person name="Gunsalus R.P."/>
            <person name="Cook L.E."/>
            <person name="Crable B."/>
            <person name="Rohlin L."/>
            <person name="McDonald E."/>
            <person name="Mouttaki H."/>
            <person name="Sieber J.R."/>
            <person name="Poweleit N."/>
            <person name="Zhou H."/>
            <person name="Lapidus A.L."/>
            <person name="Daligault H.E."/>
            <person name="Land M."/>
            <person name="Gilna P."/>
            <person name="Ivanova N."/>
            <person name="Kyrpides N."/>
            <person name="Culley D.E."/>
            <person name="McInerney M.J."/>
        </authorList>
    </citation>
    <scope>NUCLEOTIDE SEQUENCE [LARGE SCALE GENOMIC DNA]</scope>
    <source>
        <strain evidence="4">ATCC 27890 / DSM 864 / NBRC 100397 / JF-1</strain>
    </source>
</reference>
<organism evidence="3 4">
    <name type="scientific">Methanospirillum hungatei JF-1 (strain ATCC 27890 / DSM 864 / NBRC 100397 / JF-1)</name>
    <dbReference type="NCBI Taxonomy" id="323259"/>
    <lineage>
        <taxon>Archaea</taxon>
        <taxon>Methanobacteriati</taxon>
        <taxon>Methanobacteriota</taxon>
        <taxon>Stenosarchaea group</taxon>
        <taxon>Methanomicrobia</taxon>
        <taxon>Methanomicrobiales</taxon>
        <taxon>Methanospirillaceae</taxon>
        <taxon>Methanospirillum</taxon>
    </lineage>
</organism>
<dbReference type="EMBL" id="CP000254">
    <property type="protein sequence ID" value="ABD42089.1"/>
    <property type="molecule type" value="Genomic_DNA"/>
</dbReference>
<feature type="transmembrane region" description="Helical" evidence="2">
    <location>
        <begin position="24"/>
        <end position="49"/>
    </location>
</feature>
<evidence type="ECO:0000313" key="4">
    <source>
        <dbReference type="Proteomes" id="UP000001941"/>
    </source>
</evidence>
<keyword evidence="4" id="KW-1185">Reference proteome</keyword>
<proteinExistence type="predicted"/>
<keyword evidence="2" id="KW-1133">Transmembrane helix</keyword>
<sequence length="111" mass="12279">MTRPDAITRAQMPPSSRENPLTPVIIGIIVVIIFLALLLLFTVVIPLTAEHGAEKRSDRFDFAVNNAVNQAMENVHENGTIFQKEPSVPMSPGLLAIEKPFEEEQELQAQS</sequence>
<dbReference type="KEGG" id="mhu:Mhun_2387"/>
<accession>Q2FRV6</accession>
<dbReference type="InParanoid" id="Q2FRV6"/>
<dbReference type="OrthoDB" id="384964at2157"/>
<dbReference type="Proteomes" id="UP000001941">
    <property type="component" value="Chromosome"/>
</dbReference>
<dbReference type="HOGENOM" id="CLU_2152626_0_0_2"/>
<evidence type="ECO:0000256" key="2">
    <source>
        <dbReference type="SAM" id="Phobius"/>
    </source>
</evidence>
<dbReference type="AlphaFoldDB" id="Q2FRV6"/>
<keyword evidence="2" id="KW-0472">Membrane</keyword>
<feature type="region of interest" description="Disordered" evidence="1">
    <location>
        <begin position="1"/>
        <end position="20"/>
    </location>
</feature>
<gene>
    <name evidence="3" type="ordered locus">Mhun_2387</name>
</gene>
<dbReference type="RefSeq" id="WP_011449347.1">
    <property type="nucleotide sequence ID" value="NC_007796.1"/>
</dbReference>
<keyword evidence="2" id="KW-0812">Transmembrane</keyword>
<evidence type="ECO:0000313" key="3">
    <source>
        <dbReference type="EMBL" id="ABD42089.1"/>
    </source>
</evidence>
<name>Q2FRV6_METHJ</name>
<protein>
    <submittedName>
        <fullName evidence="3">Uncharacterized protein</fullName>
    </submittedName>
</protein>
<evidence type="ECO:0000256" key="1">
    <source>
        <dbReference type="SAM" id="MobiDB-lite"/>
    </source>
</evidence>
<dbReference type="EnsemblBacteria" id="ABD42089">
    <property type="protein sequence ID" value="ABD42089"/>
    <property type="gene ID" value="Mhun_2387"/>
</dbReference>
<dbReference type="GeneID" id="3923285"/>